<dbReference type="Proteomes" id="UP000030428">
    <property type="component" value="Unassembled WGS sequence"/>
</dbReference>
<evidence type="ECO:0000256" key="2">
    <source>
        <dbReference type="ARBA" id="ARBA00022679"/>
    </source>
</evidence>
<gene>
    <name evidence="4" type="primary">bpt</name>
    <name evidence="7" type="ORF">PN36_13500</name>
</gene>
<comment type="subcellular location">
    <subcellularLocation>
        <location evidence="4">Cytoplasm</location>
    </subcellularLocation>
</comment>
<name>A0A0A6PR32_9GAMM</name>
<dbReference type="GO" id="GO:0004057">
    <property type="term" value="F:arginyl-tRNA--protein transferase activity"/>
    <property type="evidence" value="ECO:0007669"/>
    <property type="project" value="InterPro"/>
</dbReference>
<proteinExistence type="inferred from homology"/>
<comment type="catalytic activity">
    <reaction evidence="4">
        <text>N-terminal L-glutamyl-[protein] + L-leucyl-tRNA(Leu) = N-terminal L-leucyl-L-glutamyl-[protein] + tRNA(Leu) + H(+)</text>
        <dbReference type="Rhea" id="RHEA:50412"/>
        <dbReference type="Rhea" id="RHEA-COMP:9613"/>
        <dbReference type="Rhea" id="RHEA-COMP:9622"/>
        <dbReference type="Rhea" id="RHEA-COMP:12664"/>
        <dbReference type="Rhea" id="RHEA-COMP:12668"/>
        <dbReference type="ChEBI" id="CHEBI:15378"/>
        <dbReference type="ChEBI" id="CHEBI:64721"/>
        <dbReference type="ChEBI" id="CHEBI:78442"/>
        <dbReference type="ChEBI" id="CHEBI:78494"/>
        <dbReference type="ChEBI" id="CHEBI:133041"/>
        <dbReference type="EC" id="2.3.2.29"/>
    </reaction>
</comment>
<accession>A0A0A6PR32</accession>
<protein>
    <recommendedName>
        <fullName evidence="4">Aspartate/glutamate leucyltransferase</fullName>
        <ecNumber evidence="4">2.3.2.29</ecNumber>
    </recommendedName>
</protein>
<dbReference type="Pfam" id="PF04376">
    <property type="entry name" value="ATE_N"/>
    <property type="match status" value="1"/>
</dbReference>
<dbReference type="Pfam" id="PF04377">
    <property type="entry name" value="ATE_C"/>
    <property type="match status" value="1"/>
</dbReference>
<evidence type="ECO:0000259" key="6">
    <source>
        <dbReference type="Pfam" id="PF04377"/>
    </source>
</evidence>
<dbReference type="InterPro" id="IPR016181">
    <property type="entry name" value="Acyl_CoA_acyltransferase"/>
</dbReference>
<comment type="function">
    <text evidence="4">Functions in the N-end rule pathway of protein degradation where it conjugates Leu from its aminoacyl-tRNA to the N-termini of proteins containing an N-terminal aspartate or glutamate.</text>
</comment>
<sequence>MSNRIYFNLYATPPHKCNYLSNRLATTVFIEPSILKNASLYDSLSQRGFRRSGGDIYRPDCYACNACIAVRLPVQKFVPRRSQRRVWQKNSDLTVSAVPAIFKQEHFNLYRRYLASRHKGDGMDNPSPKNYTDFLICAWAKTKFYEFRLDERLIAVAVIDHFKQGLSAVYTFFDPDYSARSLGVYAILWEIEETKRLNLDWLYLGYWIQDCQKMSYKAEYQPLEYYYQEKWQPEAKRI</sequence>
<keyword evidence="1 4" id="KW-0963">Cytoplasm</keyword>
<dbReference type="PANTHER" id="PTHR21367">
    <property type="entry name" value="ARGININE-TRNA-PROTEIN TRANSFERASE 1"/>
    <property type="match status" value="1"/>
</dbReference>
<dbReference type="InterPro" id="IPR017138">
    <property type="entry name" value="Asp_Glu_LeuTrfase"/>
</dbReference>
<evidence type="ECO:0000256" key="4">
    <source>
        <dbReference type="HAMAP-Rule" id="MF_00689"/>
    </source>
</evidence>
<dbReference type="InterPro" id="IPR007472">
    <property type="entry name" value="N-end_Aminoacyl_Trfase_C"/>
</dbReference>
<evidence type="ECO:0000256" key="1">
    <source>
        <dbReference type="ARBA" id="ARBA00022490"/>
    </source>
</evidence>
<evidence type="ECO:0000259" key="5">
    <source>
        <dbReference type="Pfam" id="PF04376"/>
    </source>
</evidence>
<dbReference type="NCBIfam" id="NF002342">
    <property type="entry name" value="PRK01305.1-3"/>
    <property type="match status" value="1"/>
</dbReference>
<dbReference type="GO" id="GO:0008914">
    <property type="term" value="F:leucyl-tRNA--protein transferase activity"/>
    <property type="evidence" value="ECO:0007669"/>
    <property type="project" value="UniProtKB-UniRule"/>
</dbReference>
<feature type="domain" description="N-end aminoacyl transferase N-terminal" evidence="5">
    <location>
        <begin position="15"/>
        <end position="85"/>
    </location>
</feature>
<dbReference type="EMBL" id="JSZA02000045">
    <property type="protein sequence ID" value="KHD08399.1"/>
    <property type="molecule type" value="Genomic_DNA"/>
</dbReference>
<comment type="catalytic activity">
    <reaction evidence="4">
        <text>N-terminal L-aspartyl-[protein] + L-leucyl-tRNA(Leu) = N-terminal L-leucyl-L-aspartyl-[protein] + tRNA(Leu) + H(+)</text>
        <dbReference type="Rhea" id="RHEA:50420"/>
        <dbReference type="Rhea" id="RHEA-COMP:9613"/>
        <dbReference type="Rhea" id="RHEA-COMP:9622"/>
        <dbReference type="Rhea" id="RHEA-COMP:12669"/>
        <dbReference type="Rhea" id="RHEA-COMP:12674"/>
        <dbReference type="ChEBI" id="CHEBI:15378"/>
        <dbReference type="ChEBI" id="CHEBI:64720"/>
        <dbReference type="ChEBI" id="CHEBI:78442"/>
        <dbReference type="ChEBI" id="CHEBI:78494"/>
        <dbReference type="ChEBI" id="CHEBI:133042"/>
        <dbReference type="EC" id="2.3.2.29"/>
    </reaction>
</comment>
<feature type="domain" description="N-end rule aminoacyl transferase C-terminal" evidence="6">
    <location>
        <begin position="105"/>
        <end position="225"/>
    </location>
</feature>
<keyword evidence="2 4" id="KW-0808">Transferase</keyword>
<dbReference type="NCBIfam" id="NF002346">
    <property type="entry name" value="PRK01305.2-3"/>
    <property type="match status" value="1"/>
</dbReference>
<dbReference type="InterPro" id="IPR007471">
    <property type="entry name" value="N-end_Aminoacyl_Trfase_N"/>
</dbReference>
<comment type="similarity">
    <text evidence="4">Belongs to the R-transferase family. Bpt subfamily.</text>
</comment>
<evidence type="ECO:0000313" key="8">
    <source>
        <dbReference type="Proteomes" id="UP000030428"/>
    </source>
</evidence>
<dbReference type="PIRSF" id="PIRSF037208">
    <property type="entry name" value="ATE_pro_prd"/>
    <property type="match status" value="1"/>
</dbReference>
<dbReference type="GO" id="GO:0071596">
    <property type="term" value="P:ubiquitin-dependent protein catabolic process via the N-end rule pathway"/>
    <property type="evidence" value="ECO:0007669"/>
    <property type="project" value="InterPro"/>
</dbReference>
<keyword evidence="8" id="KW-1185">Reference proteome</keyword>
<dbReference type="SUPFAM" id="SSF55729">
    <property type="entry name" value="Acyl-CoA N-acyltransferases (Nat)"/>
    <property type="match status" value="1"/>
</dbReference>
<evidence type="ECO:0000256" key="3">
    <source>
        <dbReference type="ARBA" id="ARBA00023315"/>
    </source>
</evidence>
<keyword evidence="3 4" id="KW-0012">Acyltransferase</keyword>
<organism evidence="7 8">
    <name type="scientific">Candidatus Thiomargarita nelsonii</name>
    <dbReference type="NCBI Taxonomy" id="1003181"/>
    <lineage>
        <taxon>Bacteria</taxon>
        <taxon>Pseudomonadati</taxon>
        <taxon>Pseudomonadota</taxon>
        <taxon>Gammaproteobacteria</taxon>
        <taxon>Thiotrichales</taxon>
        <taxon>Thiotrichaceae</taxon>
        <taxon>Thiomargarita</taxon>
    </lineage>
</organism>
<dbReference type="EC" id="2.3.2.29" evidence="4"/>
<dbReference type="GO" id="GO:0005737">
    <property type="term" value="C:cytoplasm"/>
    <property type="evidence" value="ECO:0007669"/>
    <property type="project" value="UniProtKB-SubCell"/>
</dbReference>
<dbReference type="InterPro" id="IPR030700">
    <property type="entry name" value="N-end_Aminoacyl_Trfase"/>
</dbReference>
<dbReference type="NCBIfam" id="NF002341">
    <property type="entry name" value="PRK01305.1-1"/>
    <property type="match status" value="1"/>
</dbReference>
<dbReference type="HAMAP" id="MF_00689">
    <property type="entry name" value="Bpt"/>
    <property type="match status" value="1"/>
</dbReference>
<comment type="caution">
    <text evidence="7">The sequence shown here is derived from an EMBL/GenBank/DDBJ whole genome shotgun (WGS) entry which is preliminary data.</text>
</comment>
<reference evidence="7 8" key="1">
    <citation type="journal article" date="2016" name="Front. Microbiol.">
        <title>Single-Cell (Meta-)Genomics of a Dimorphic Candidatus Thiomargarita nelsonii Reveals Genomic Plasticity.</title>
        <authorList>
            <person name="Flood B.E."/>
            <person name="Fliss P."/>
            <person name="Jones D.S."/>
            <person name="Dick G.J."/>
            <person name="Jain S."/>
            <person name="Kaster A.K."/>
            <person name="Winkel M."/>
            <person name="Mussmann M."/>
            <person name="Bailey J."/>
        </authorList>
    </citation>
    <scope>NUCLEOTIDE SEQUENCE [LARGE SCALE GENOMIC DNA]</scope>
    <source>
        <strain evidence="7">Hydrate Ridge</strain>
    </source>
</reference>
<evidence type="ECO:0000313" key="7">
    <source>
        <dbReference type="EMBL" id="KHD08399.1"/>
    </source>
</evidence>
<dbReference type="AlphaFoldDB" id="A0A0A6PR32"/>
<dbReference type="PANTHER" id="PTHR21367:SF1">
    <property type="entry name" value="ARGINYL-TRNA--PROTEIN TRANSFERASE 1"/>
    <property type="match status" value="1"/>
</dbReference>